<sequence length="197" mass="22073">MPRQPQKRRLETRAKLLEVTAELVATEGYSGLKVEDVVNRAGVAKGTLFSHFRDKDGLLAVLIGAEVMRHLDQMEEKGAPDSREALLEHIAPLLEYVAGDRVIFDLLLRYSGSTGTETDEVVTEGFYRQIAIWGDWIAQLQQAGLVRDDYPAQFLAEGIQAFLNQVIAIWFCMSNPNEQTTLDALRPFLEAWLAPQA</sequence>
<feature type="domain" description="HTH tetR-type" evidence="5">
    <location>
        <begin position="10"/>
        <end position="70"/>
    </location>
</feature>
<dbReference type="InterPro" id="IPR036271">
    <property type="entry name" value="Tet_transcr_reg_TetR-rel_C_sf"/>
</dbReference>
<dbReference type="GO" id="GO:0003677">
    <property type="term" value="F:DNA binding"/>
    <property type="evidence" value="ECO:0007669"/>
    <property type="project" value="UniProtKB-UniRule"/>
</dbReference>
<evidence type="ECO:0000256" key="1">
    <source>
        <dbReference type="ARBA" id="ARBA00023015"/>
    </source>
</evidence>
<name>A0ABD4X956_9RHOB</name>
<keyword evidence="3" id="KW-0804">Transcription</keyword>
<proteinExistence type="predicted"/>
<dbReference type="PANTHER" id="PTHR30055">
    <property type="entry name" value="HTH-TYPE TRANSCRIPTIONAL REGULATOR RUTR"/>
    <property type="match status" value="1"/>
</dbReference>
<evidence type="ECO:0000256" key="3">
    <source>
        <dbReference type="ARBA" id="ARBA00023163"/>
    </source>
</evidence>
<accession>A0ABD4X956</accession>
<dbReference type="PROSITE" id="PS50977">
    <property type="entry name" value="HTH_TETR_2"/>
    <property type="match status" value="1"/>
</dbReference>
<evidence type="ECO:0000313" key="7">
    <source>
        <dbReference type="Proteomes" id="UP001218364"/>
    </source>
</evidence>
<comment type="caution">
    <text evidence="6">The sequence shown here is derived from an EMBL/GenBank/DDBJ whole genome shotgun (WGS) entry which is preliminary data.</text>
</comment>
<dbReference type="InterPro" id="IPR001647">
    <property type="entry name" value="HTH_TetR"/>
</dbReference>
<dbReference type="EMBL" id="JARCJK010000004">
    <property type="protein sequence ID" value="MDE4166068.1"/>
    <property type="molecule type" value="Genomic_DNA"/>
</dbReference>
<feature type="DNA-binding region" description="H-T-H motif" evidence="4">
    <location>
        <begin position="33"/>
        <end position="52"/>
    </location>
</feature>
<dbReference type="Proteomes" id="UP001218364">
    <property type="component" value="Unassembled WGS sequence"/>
</dbReference>
<evidence type="ECO:0000256" key="4">
    <source>
        <dbReference type="PROSITE-ProRule" id="PRU00335"/>
    </source>
</evidence>
<reference evidence="6 7" key="1">
    <citation type="submission" date="2023-02" db="EMBL/GenBank/DDBJ databases">
        <title>Population genomics of bacteria associated with diatom.</title>
        <authorList>
            <person name="Xie J."/>
            <person name="Wang H."/>
        </authorList>
    </citation>
    <scope>NUCLEOTIDE SEQUENCE [LARGE SCALE GENOMIC DNA]</scope>
    <source>
        <strain evidence="6 7">PT47_8</strain>
    </source>
</reference>
<dbReference type="Gene3D" id="1.10.357.10">
    <property type="entry name" value="Tetracycline Repressor, domain 2"/>
    <property type="match status" value="1"/>
</dbReference>
<dbReference type="InterPro" id="IPR050109">
    <property type="entry name" value="HTH-type_TetR-like_transc_reg"/>
</dbReference>
<organism evidence="6 7">
    <name type="scientific">Phaeobacter gallaeciensis</name>
    <dbReference type="NCBI Taxonomy" id="60890"/>
    <lineage>
        <taxon>Bacteria</taxon>
        <taxon>Pseudomonadati</taxon>
        <taxon>Pseudomonadota</taxon>
        <taxon>Alphaproteobacteria</taxon>
        <taxon>Rhodobacterales</taxon>
        <taxon>Roseobacteraceae</taxon>
        <taxon>Phaeobacter</taxon>
    </lineage>
</organism>
<dbReference type="InterPro" id="IPR009057">
    <property type="entry name" value="Homeodomain-like_sf"/>
</dbReference>
<evidence type="ECO:0000256" key="2">
    <source>
        <dbReference type="ARBA" id="ARBA00023125"/>
    </source>
</evidence>
<dbReference type="RefSeq" id="WP_274839657.1">
    <property type="nucleotide sequence ID" value="NZ_JARCJF010000004.1"/>
</dbReference>
<evidence type="ECO:0000313" key="6">
    <source>
        <dbReference type="EMBL" id="MDE4166068.1"/>
    </source>
</evidence>
<keyword evidence="1" id="KW-0805">Transcription regulation</keyword>
<gene>
    <name evidence="6" type="ORF">PXK24_10210</name>
</gene>
<dbReference type="PANTHER" id="PTHR30055:SF234">
    <property type="entry name" value="HTH-TYPE TRANSCRIPTIONAL REGULATOR BETI"/>
    <property type="match status" value="1"/>
</dbReference>
<dbReference type="PRINTS" id="PR00455">
    <property type="entry name" value="HTHTETR"/>
</dbReference>
<evidence type="ECO:0000259" key="5">
    <source>
        <dbReference type="PROSITE" id="PS50977"/>
    </source>
</evidence>
<dbReference type="Pfam" id="PF00440">
    <property type="entry name" value="TetR_N"/>
    <property type="match status" value="1"/>
</dbReference>
<dbReference type="SUPFAM" id="SSF48498">
    <property type="entry name" value="Tetracyclin repressor-like, C-terminal domain"/>
    <property type="match status" value="1"/>
</dbReference>
<keyword evidence="2 4" id="KW-0238">DNA-binding</keyword>
<dbReference type="AlphaFoldDB" id="A0ABD4X956"/>
<protein>
    <submittedName>
        <fullName evidence="6">TetR/AcrR family transcriptional regulator</fullName>
    </submittedName>
</protein>
<dbReference type="SUPFAM" id="SSF46689">
    <property type="entry name" value="Homeodomain-like"/>
    <property type="match status" value="1"/>
</dbReference>